<dbReference type="SUPFAM" id="SSF53649">
    <property type="entry name" value="Alkaline phosphatase-like"/>
    <property type="match status" value="1"/>
</dbReference>
<dbReference type="Proteomes" id="UP000316584">
    <property type="component" value="Chromosome"/>
</dbReference>
<gene>
    <name evidence="11" type="ORF">FPZ22_09895</name>
</gene>
<keyword evidence="7 8" id="KW-0472">Membrane</keyword>
<evidence type="ECO:0000256" key="1">
    <source>
        <dbReference type="ARBA" id="ARBA00004429"/>
    </source>
</evidence>
<evidence type="ECO:0000313" key="11">
    <source>
        <dbReference type="EMBL" id="QDW67158.1"/>
    </source>
</evidence>
<dbReference type="Gene3D" id="3.40.720.10">
    <property type="entry name" value="Alkaline Phosphatase, subunit A"/>
    <property type="match status" value="1"/>
</dbReference>
<name>A0A518N5J4_9GAMM</name>
<feature type="transmembrane region" description="Helical" evidence="8">
    <location>
        <begin position="24"/>
        <end position="45"/>
    </location>
</feature>
<dbReference type="CDD" id="cd16017">
    <property type="entry name" value="LptA"/>
    <property type="match status" value="1"/>
</dbReference>
<dbReference type="GO" id="GO:0005886">
    <property type="term" value="C:plasma membrane"/>
    <property type="evidence" value="ECO:0007669"/>
    <property type="project" value="UniProtKB-SubCell"/>
</dbReference>
<evidence type="ECO:0000256" key="2">
    <source>
        <dbReference type="ARBA" id="ARBA00022475"/>
    </source>
</evidence>
<keyword evidence="2" id="KW-1003">Cell membrane</keyword>
<dbReference type="PANTHER" id="PTHR30443">
    <property type="entry name" value="INNER MEMBRANE PROTEIN"/>
    <property type="match status" value="1"/>
</dbReference>
<keyword evidence="12" id="KW-1185">Reference proteome</keyword>
<evidence type="ECO:0000259" key="10">
    <source>
        <dbReference type="Pfam" id="PF08019"/>
    </source>
</evidence>
<dbReference type="InterPro" id="IPR017850">
    <property type="entry name" value="Alkaline_phosphatase_core_sf"/>
</dbReference>
<comment type="subcellular location">
    <subcellularLocation>
        <location evidence="1">Cell inner membrane</location>
        <topology evidence="1">Multi-pass membrane protein</topology>
    </subcellularLocation>
</comment>
<dbReference type="GO" id="GO:0009244">
    <property type="term" value="P:lipopolysaccharide core region biosynthetic process"/>
    <property type="evidence" value="ECO:0007669"/>
    <property type="project" value="TreeGrafter"/>
</dbReference>
<dbReference type="GO" id="GO:0016776">
    <property type="term" value="F:phosphotransferase activity, phosphate group as acceptor"/>
    <property type="evidence" value="ECO:0007669"/>
    <property type="project" value="TreeGrafter"/>
</dbReference>
<feature type="domain" description="Phosphoethanolamine transferase N-terminal" evidence="10">
    <location>
        <begin position="65"/>
        <end position="178"/>
    </location>
</feature>
<dbReference type="Pfam" id="PF00884">
    <property type="entry name" value="Sulfatase"/>
    <property type="match status" value="1"/>
</dbReference>
<organism evidence="11 12">
    <name type="scientific">Luteimonas granuli</name>
    <dbReference type="NCBI Taxonomy" id="1176533"/>
    <lineage>
        <taxon>Bacteria</taxon>
        <taxon>Pseudomonadati</taxon>
        <taxon>Pseudomonadota</taxon>
        <taxon>Gammaproteobacteria</taxon>
        <taxon>Lysobacterales</taxon>
        <taxon>Lysobacteraceae</taxon>
        <taxon>Luteimonas</taxon>
    </lineage>
</organism>
<keyword evidence="6 8" id="KW-1133">Transmembrane helix</keyword>
<feature type="transmembrane region" description="Helical" evidence="8">
    <location>
        <begin position="161"/>
        <end position="180"/>
    </location>
</feature>
<dbReference type="InterPro" id="IPR040423">
    <property type="entry name" value="PEA_transferase"/>
</dbReference>
<accession>A0A518N5J4</accession>
<evidence type="ECO:0000256" key="5">
    <source>
        <dbReference type="ARBA" id="ARBA00022692"/>
    </source>
</evidence>
<sequence length="586" mass="64500">MTFLQRIEQAAASPGLRLQVRRSCILLLFAIAASPALLVAILNQRDLSSDQILVVVAASSFALAFHAALFVHFPRIALLTLLAITVLAIPQVWFTSRYGWPLDPNALSLIAETNIAEASDLVGSISSSTFLILLVPILLAVLAWPPRPGTKPPPSKPTRRIVALSAIGLISTAASATWSGTLGSPPVPDPTFPPPPTGQALALRAAYPASLPILAWDYAAERRALHHAAQLASDYRFGATPSRARNKRRIYVVVIGETARADHFGINGYPRETTPKLALKNDVISFTRLYSRWTFTRLSVPVIVSRKPPESTQATFHEASIVTAFKEAGFRTYWISLQAPVGYHESPTSVHAKEADRTFFLNPVDYRSQGSHDDAALPVLEDLINQDSNSDLFIVVHTLGSHFRYSDRYPRDFAKFIPDRTTRPLRLFEAADKEYLVNSYDNSILFTDHVLSETIDLLHKLPEIESWIFYVSDHGEALFDDCRQNSGHGQASKATQSVAALFWPSRSFALENPHLVANLTLNRGRLASTSMIFETLASLGGLKIPNPRADNDLTNATLRVPTEIADVERLDAQACLALEESEPFIP</sequence>
<protein>
    <submittedName>
        <fullName evidence="11">Lipid A phosphoethanolamine transferase</fullName>
    </submittedName>
</protein>
<dbReference type="OrthoDB" id="9786870at2"/>
<proteinExistence type="predicted"/>
<feature type="transmembrane region" description="Helical" evidence="8">
    <location>
        <begin position="76"/>
        <end position="94"/>
    </location>
</feature>
<evidence type="ECO:0000256" key="3">
    <source>
        <dbReference type="ARBA" id="ARBA00022519"/>
    </source>
</evidence>
<dbReference type="KEGG" id="lug:FPZ22_09895"/>
<evidence type="ECO:0000256" key="8">
    <source>
        <dbReference type="SAM" id="Phobius"/>
    </source>
</evidence>
<evidence type="ECO:0000256" key="6">
    <source>
        <dbReference type="ARBA" id="ARBA00022989"/>
    </source>
</evidence>
<feature type="domain" description="Sulfatase N-terminal" evidence="9">
    <location>
        <begin position="251"/>
        <end position="508"/>
    </location>
</feature>
<dbReference type="Pfam" id="PF08019">
    <property type="entry name" value="EptA_B_N"/>
    <property type="match status" value="1"/>
</dbReference>
<evidence type="ECO:0000313" key="12">
    <source>
        <dbReference type="Proteomes" id="UP000316584"/>
    </source>
</evidence>
<dbReference type="AlphaFoldDB" id="A0A518N5J4"/>
<keyword evidence="3" id="KW-0997">Cell inner membrane</keyword>
<evidence type="ECO:0000256" key="4">
    <source>
        <dbReference type="ARBA" id="ARBA00022679"/>
    </source>
</evidence>
<dbReference type="InterPro" id="IPR058130">
    <property type="entry name" value="PEA_transf_C"/>
</dbReference>
<evidence type="ECO:0000256" key="7">
    <source>
        <dbReference type="ARBA" id="ARBA00023136"/>
    </source>
</evidence>
<keyword evidence="5 8" id="KW-0812">Transmembrane</keyword>
<feature type="transmembrane region" description="Helical" evidence="8">
    <location>
        <begin position="51"/>
        <end position="69"/>
    </location>
</feature>
<dbReference type="EMBL" id="CP042218">
    <property type="protein sequence ID" value="QDW67158.1"/>
    <property type="molecule type" value="Genomic_DNA"/>
</dbReference>
<dbReference type="PANTHER" id="PTHR30443:SF2">
    <property type="entry name" value="PHOSPHOETHANOLAMINE TRANSFERASE EPTC"/>
    <property type="match status" value="1"/>
</dbReference>
<reference evidence="11 12" key="1">
    <citation type="submission" date="2019-07" db="EMBL/GenBank/DDBJ databases">
        <title>Full genome sequence of Luteimonas sp. Gr-4.</title>
        <authorList>
            <person name="Im W.-T."/>
        </authorList>
    </citation>
    <scope>NUCLEOTIDE SEQUENCE [LARGE SCALE GENOMIC DNA]</scope>
    <source>
        <strain evidence="11 12">Gr-4</strain>
    </source>
</reference>
<evidence type="ECO:0000259" key="9">
    <source>
        <dbReference type="Pfam" id="PF00884"/>
    </source>
</evidence>
<dbReference type="RefSeq" id="WP_144892585.1">
    <property type="nucleotide sequence ID" value="NZ_CP042218.1"/>
</dbReference>
<dbReference type="InterPro" id="IPR012549">
    <property type="entry name" value="EptA-like_N"/>
</dbReference>
<keyword evidence="4 11" id="KW-0808">Transferase</keyword>
<dbReference type="InterPro" id="IPR000917">
    <property type="entry name" value="Sulfatase_N"/>
</dbReference>
<feature type="transmembrane region" description="Helical" evidence="8">
    <location>
        <begin position="121"/>
        <end position="141"/>
    </location>
</feature>